<dbReference type="NCBIfam" id="TIGR03696">
    <property type="entry name" value="Rhs_assc_core"/>
    <property type="match status" value="1"/>
</dbReference>
<dbReference type="AlphaFoldDB" id="A0A5C6YW22"/>
<dbReference type="RefSeq" id="WP_111844883.1">
    <property type="nucleotide sequence ID" value="NZ_UEGI01000010.1"/>
</dbReference>
<dbReference type="Proteomes" id="UP000321497">
    <property type="component" value="Unassembled WGS sequence"/>
</dbReference>
<evidence type="ECO:0000313" key="2">
    <source>
        <dbReference type="Proteomes" id="UP000321497"/>
    </source>
</evidence>
<reference evidence="1 2" key="1">
    <citation type="submission" date="2019-08" db="EMBL/GenBank/DDBJ databases">
        <title>Genome of Aequorivita antarctica SW49 (type strain).</title>
        <authorList>
            <person name="Bowman J.P."/>
        </authorList>
    </citation>
    <scope>NUCLEOTIDE SEQUENCE [LARGE SCALE GENOMIC DNA]</scope>
    <source>
        <strain evidence="1 2">SW49</strain>
    </source>
</reference>
<accession>A0A5C6YW22</accession>
<dbReference type="InterPro" id="IPR022385">
    <property type="entry name" value="Rhs_assc_core"/>
</dbReference>
<dbReference type="OrthoDB" id="2972467at2"/>
<keyword evidence="2" id="KW-1185">Reference proteome</keyword>
<protein>
    <recommendedName>
        <fullName evidence="3">RHS repeat-associated core domain-containing protein</fullName>
    </recommendedName>
</protein>
<evidence type="ECO:0008006" key="3">
    <source>
        <dbReference type="Google" id="ProtNLM"/>
    </source>
</evidence>
<sequence>MLQPGRHANTSDYRYGFQGQEMDDEIKGEGNSLNYTFRMHDPRVGRFFARDQLEAKYPYLTPYQFSSNQPIHASELEGLESKMELNAMQGRPILEGVPFMNEEQKEEYKAGIKGTALGLLDLLNPVNWWEAGEYMFRDMWDYGTGNGDVFDRSVAEMDALINVFNNYGQLTIEERSRFEANFMASIIFYKKMPKLRVSFINSSGLAKTRAYSYAKLLQQTRSIKKTPRSVTAVYDKSTGRVYLGESGKLKSGDNIHPDLKKILPEKSSEKWDVENCSECDALNQAFSDGVKVQNIEIHTVKIDNRTKGGDIIDFPACENCNTTTKDMINTSNDGG</sequence>
<gene>
    <name evidence="1" type="ORF">ESU54_16270</name>
</gene>
<dbReference type="EMBL" id="VORT01000016">
    <property type="protein sequence ID" value="TXD71577.1"/>
    <property type="molecule type" value="Genomic_DNA"/>
</dbReference>
<name>A0A5C6YW22_9FLAO</name>
<proteinExistence type="predicted"/>
<evidence type="ECO:0000313" key="1">
    <source>
        <dbReference type="EMBL" id="TXD71577.1"/>
    </source>
</evidence>
<organism evidence="1 2">
    <name type="scientific">Aequorivita antarctica</name>
    <dbReference type="NCBI Taxonomy" id="153266"/>
    <lineage>
        <taxon>Bacteria</taxon>
        <taxon>Pseudomonadati</taxon>
        <taxon>Bacteroidota</taxon>
        <taxon>Flavobacteriia</taxon>
        <taxon>Flavobacteriales</taxon>
        <taxon>Flavobacteriaceae</taxon>
        <taxon>Aequorivita</taxon>
    </lineage>
</organism>
<dbReference type="Gene3D" id="2.180.10.10">
    <property type="entry name" value="RHS repeat-associated core"/>
    <property type="match status" value="1"/>
</dbReference>
<comment type="caution">
    <text evidence="1">The sequence shown here is derived from an EMBL/GenBank/DDBJ whole genome shotgun (WGS) entry which is preliminary data.</text>
</comment>